<evidence type="ECO:0000256" key="1">
    <source>
        <dbReference type="SAM" id="MobiDB-lite"/>
    </source>
</evidence>
<comment type="caution">
    <text evidence="2">The sequence shown here is derived from an EMBL/GenBank/DDBJ whole genome shotgun (WGS) entry which is preliminary data.</text>
</comment>
<dbReference type="AlphaFoldDB" id="A0A9P9RAG9"/>
<organism evidence="2 3">
    <name type="scientific">Fusarium solani</name>
    <name type="common">Filamentous fungus</name>
    <dbReference type="NCBI Taxonomy" id="169388"/>
    <lineage>
        <taxon>Eukaryota</taxon>
        <taxon>Fungi</taxon>
        <taxon>Dikarya</taxon>
        <taxon>Ascomycota</taxon>
        <taxon>Pezizomycotina</taxon>
        <taxon>Sordariomycetes</taxon>
        <taxon>Hypocreomycetidae</taxon>
        <taxon>Hypocreales</taxon>
        <taxon>Nectriaceae</taxon>
        <taxon>Fusarium</taxon>
        <taxon>Fusarium solani species complex</taxon>
    </lineage>
</organism>
<feature type="region of interest" description="Disordered" evidence="1">
    <location>
        <begin position="73"/>
        <end position="98"/>
    </location>
</feature>
<dbReference type="EMBL" id="JAGTJS010000003">
    <property type="protein sequence ID" value="KAH7272376.1"/>
    <property type="molecule type" value="Genomic_DNA"/>
</dbReference>
<name>A0A9P9RAG9_FUSSL</name>
<evidence type="ECO:0000313" key="3">
    <source>
        <dbReference type="Proteomes" id="UP000736672"/>
    </source>
</evidence>
<evidence type="ECO:0000313" key="2">
    <source>
        <dbReference type="EMBL" id="KAH7272376.1"/>
    </source>
</evidence>
<accession>A0A9P9RAG9</accession>
<dbReference type="Proteomes" id="UP000736672">
    <property type="component" value="Unassembled WGS sequence"/>
</dbReference>
<protein>
    <submittedName>
        <fullName evidence="2">Uncharacterized protein</fullName>
    </submittedName>
</protein>
<keyword evidence="3" id="KW-1185">Reference proteome</keyword>
<proteinExistence type="predicted"/>
<gene>
    <name evidence="2" type="ORF">B0J15DRAFT_460128</name>
</gene>
<reference evidence="2" key="1">
    <citation type="journal article" date="2021" name="Nat. Commun.">
        <title>Genetic determinants of endophytism in the Arabidopsis root mycobiome.</title>
        <authorList>
            <person name="Mesny F."/>
            <person name="Miyauchi S."/>
            <person name="Thiergart T."/>
            <person name="Pickel B."/>
            <person name="Atanasova L."/>
            <person name="Karlsson M."/>
            <person name="Huettel B."/>
            <person name="Barry K.W."/>
            <person name="Haridas S."/>
            <person name="Chen C."/>
            <person name="Bauer D."/>
            <person name="Andreopoulos W."/>
            <person name="Pangilinan J."/>
            <person name="LaButti K."/>
            <person name="Riley R."/>
            <person name="Lipzen A."/>
            <person name="Clum A."/>
            <person name="Drula E."/>
            <person name="Henrissat B."/>
            <person name="Kohler A."/>
            <person name="Grigoriev I.V."/>
            <person name="Martin F.M."/>
            <person name="Hacquard S."/>
        </authorList>
    </citation>
    <scope>NUCLEOTIDE SEQUENCE</scope>
    <source>
        <strain evidence="2">FSSC 5 MPI-SDFR-AT-0091</strain>
    </source>
</reference>
<feature type="compositionally biased region" description="Basic and acidic residues" evidence="1">
    <location>
        <begin position="73"/>
        <end position="86"/>
    </location>
</feature>
<sequence>MTDVTGRLKHILRGKIGQWRTTGNGEVEAFIQRQEQRGSFGRSTWLTRGFQQNSFCVSMAIAILVGFFGVEEQRKEPESNIDRSEGSSDNSKSQESQDHFDNAKLHDAACCVGVQKKDRRLHAEVGPSCHEAITVVEEFLPSVRSTIERVIFANGVGSAMH</sequence>